<proteinExistence type="predicted"/>
<dbReference type="Proteomes" id="UP000028582">
    <property type="component" value="Unassembled WGS sequence"/>
</dbReference>
<accession>A0A081AVD5</accession>
<sequence>MRLVLPERFFVVSILTDKLDLATPKIVTSKSGTKFYKKLKLQTSGLVGS</sequence>
<evidence type="ECO:0000313" key="2">
    <source>
        <dbReference type="Proteomes" id="UP000028582"/>
    </source>
</evidence>
<dbReference type="EMBL" id="ANJA01000629">
    <property type="protein sequence ID" value="ETO82846.1"/>
    <property type="molecule type" value="Genomic_DNA"/>
</dbReference>
<name>A0A081AVD5_PHYNI</name>
<comment type="caution">
    <text evidence="1">The sequence shown here is derived from an EMBL/GenBank/DDBJ whole genome shotgun (WGS) entry which is preliminary data.</text>
</comment>
<organism evidence="1 2">
    <name type="scientific">Phytophthora nicotianae P1976</name>
    <dbReference type="NCBI Taxonomy" id="1317066"/>
    <lineage>
        <taxon>Eukaryota</taxon>
        <taxon>Sar</taxon>
        <taxon>Stramenopiles</taxon>
        <taxon>Oomycota</taxon>
        <taxon>Peronosporomycetes</taxon>
        <taxon>Peronosporales</taxon>
        <taxon>Peronosporaceae</taxon>
        <taxon>Phytophthora</taxon>
    </lineage>
</organism>
<gene>
    <name evidence="1" type="ORF">F444_03067</name>
</gene>
<reference evidence="1 2" key="1">
    <citation type="submission" date="2013-11" db="EMBL/GenBank/DDBJ databases">
        <title>The Genome Sequence of Phytophthora parasitica P1976.</title>
        <authorList>
            <consortium name="The Broad Institute Genomics Platform"/>
            <person name="Russ C."/>
            <person name="Tyler B."/>
            <person name="Panabieres F."/>
            <person name="Shan W."/>
            <person name="Tripathy S."/>
            <person name="Grunwald N."/>
            <person name="Machado M."/>
            <person name="Johnson C.S."/>
            <person name="Walker B."/>
            <person name="Young S."/>
            <person name="Zeng Q."/>
            <person name="Gargeya S."/>
            <person name="Fitzgerald M."/>
            <person name="Haas B."/>
            <person name="Abouelleil A."/>
            <person name="Allen A.W."/>
            <person name="Alvarado L."/>
            <person name="Arachchi H.M."/>
            <person name="Berlin A.M."/>
            <person name="Chapman S.B."/>
            <person name="Gainer-Dewar J."/>
            <person name="Goldberg J."/>
            <person name="Griggs A."/>
            <person name="Gujja S."/>
            <person name="Hansen M."/>
            <person name="Howarth C."/>
            <person name="Imamovic A."/>
            <person name="Ireland A."/>
            <person name="Larimer J."/>
            <person name="McCowan C."/>
            <person name="Murphy C."/>
            <person name="Pearson M."/>
            <person name="Poon T.W."/>
            <person name="Priest M."/>
            <person name="Roberts A."/>
            <person name="Saif S."/>
            <person name="Shea T."/>
            <person name="Sisk P."/>
            <person name="Sykes S."/>
            <person name="Wortman J."/>
            <person name="Nusbaum C."/>
            <person name="Birren B."/>
        </authorList>
    </citation>
    <scope>NUCLEOTIDE SEQUENCE [LARGE SCALE GENOMIC DNA]</scope>
    <source>
        <strain evidence="1 2">P1976</strain>
    </source>
</reference>
<protein>
    <submittedName>
        <fullName evidence="1">Uncharacterized protein</fullName>
    </submittedName>
</protein>
<dbReference type="AlphaFoldDB" id="A0A081AVD5"/>
<evidence type="ECO:0000313" key="1">
    <source>
        <dbReference type="EMBL" id="ETO82846.1"/>
    </source>
</evidence>